<evidence type="ECO:0000313" key="2">
    <source>
        <dbReference type="EMBL" id="CAF1599604.1"/>
    </source>
</evidence>
<evidence type="ECO:0000313" key="3">
    <source>
        <dbReference type="EMBL" id="CAF3952818.1"/>
    </source>
</evidence>
<dbReference type="Proteomes" id="UP000663855">
    <property type="component" value="Unassembled WGS sequence"/>
</dbReference>
<proteinExistence type="predicted"/>
<protein>
    <submittedName>
        <fullName evidence="1">Uncharacterized protein</fullName>
    </submittedName>
</protein>
<organism evidence="1 5">
    <name type="scientific">Rotaria magnacalcarata</name>
    <dbReference type="NCBI Taxonomy" id="392030"/>
    <lineage>
        <taxon>Eukaryota</taxon>
        <taxon>Metazoa</taxon>
        <taxon>Spiralia</taxon>
        <taxon>Gnathifera</taxon>
        <taxon>Rotifera</taxon>
        <taxon>Eurotatoria</taxon>
        <taxon>Bdelloidea</taxon>
        <taxon>Philodinida</taxon>
        <taxon>Philodinidae</taxon>
        <taxon>Rotaria</taxon>
    </lineage>
</organism>
<accession>A0A815I6W5</accession>
<dbReference type="EMBL" id="CAJNOW010002711">
    <property type="protein sequence ID" value="CAF1361573.1"/>
    <property type="molecule type" value="Genomic_DNA"/>
</dbReference>
<comment type="caution">
    <text evidence="1">The sequence shown here is derived from an EMBL/GenBank/DDBJ whole genome shotgun (WGS) entry which is preliminary data.</text>
</comment>
<dbReference type="Proteomes" id="UP000663834">
    <property type="component" value="Unassembled WGS sequence"/>
</dbReference>
<name>A0A815I6W5_9BILA</name>
<dbReference type="OrthoDB" id="10064970at2759"/>
<gene>
    <name evidence="4" type="ORF">BYL167_LOCUS13527</name>
    <name evidence="2" type="ORF">CJN711_LOCUS34999</name>
    <name evidence="3" type="ORF">GIL414_LOCUS9179</name>
    <name evidence="1" type="ORF">KQP761_LOCUS7757</name>
</gene>
<evidence type="ECO:0000313" key="4">
    <source>
        <dbReference type="EMBL" id="CAF3998023.1"/>
    </source>
</evidence>
<reference evidence="1" key="1">
    <citation type="submission" date="2021-02" db="EMBL/GenBank/DDBJ databases">
        <authorList>
            <person name="Nowell W R."/>
        </authorList>
    </citation>
    <scope>NUCLEOTIDE SEQUENCE</scope>
</reference>
<dbReference type="EMBL" id="CAJNOV010017061">
    <property type="protein sequence ID" value="CAF1599604.1"/>
    <property type="molecule type" value="Genomic_DNA"/>
</dbReference>
<dbReference type="EMBL" id="CAJOBJ010003086">
    <property type="protein sequence ID" value="CAF3952818.1"/>
    <property type="molecule type" value="Genomic_DNA"/>
</dbReference>
<evidence type="ECO:0000313" key="5">
    <source>
        <dbReference type="Proteomes" id="UP000663834"/>
    </source>
</evidence>
<dbReference type="AlphaFoldDB" id="A0A815I6W5"/>
<sequence length="867" mass="100679">MNSDLFNDNTLMDISILPHDIFTRVDDDFFSIVKLCAGDCIVKILRIQLINSARKLLNTVDIFAFIQIESEETDAIKFESCFKCKTGQYIVKPGIQTSLSYLIQLLKLKLKQEQELKLYENNEVKNQYLTDVFIDKHPLLKFLIKWYQENDSEDNTKANEFLTSFVDNLVFNRTRSSNNFRYTESIKKFATCLYILGGKQCYEFIRLNLPGTIPNMSTLRDLINQSDMTLTEAEFKFESLKQFHAGFGFCSEDTTGVIPKLEYDSSTNSFIGLATPIIDGIPSKQYYQADKFDDLKIIYDSNEMASLLNVHMFQSISTEDAVTNFPKPFLLSAYGVNNKYTTMDILRRWMYIFENALDKGVRVIGFSTDADNKYLSAMRLASNFFASLPNFKLDKHQHAFRINIPKDWTWFYLNTSQLFLFFQDPVHIVTKWRNRLLSSTADLCLGNDKISIVHLENLINDNTYTKLDHSLAKSDINPKDRQNYKSCVRLISDDVLSLLCDNVDTKGTFIYLTLLKMIVKAYIDKSTNIGERIESAWCVVFVCRLWWTWLEKTSTRNSSKNSQTTSDRKNQINKYFITRPAYMSVELNAHNLLYLVLLVKQQQLPKQALINIHLFNSQPCESLFRDARALSSTFSTNINFTVKNFIGRAQKLSILNQMKYNQSENDLCFPIHHKQKHEHSSTSIDQLNEIDRLDIQQLISNAYDQAIDIVQHSKICDTLNQFNINSLNDVSQYIHDILKKNSRLINYSFRTENDTAEEFGLDEENDDNDVETYAPDQPIDEFLFDYPNDTMNDDEEDILNSKKSDFNGIRIFDNINPDLKRSYFKVKINESIKYLHKQSACWLLSNNITKLSNDRLSRVMQQTANNN</sequence>
<dbReference type="EMBL" id="CAJOBH010004658">
    <property type="protein sequence ID" value="CAF3998023.1"/>
    <property type="molecule type" value="Genomic_DNA"/>
</dbReference>
<dbReference type="Proteomes" id="UP000681720">
    <property type="component" value="Unassembled WGS sequence"/>
</dbReference>
<dbReference type="Proteomes" id="UP000681967">
    <property type="component" value="Unassembled WGS sequence"/>
</dbReference>
<evidence type="ECO:0000313" key="1">
    <source>
        <dbReference type="EMBL" id="CAF1361573.1"/>
    </source>
</evidence>